<evidence type="ECO:0000313" key="3">
    <source>
        <dbReference type="Proteomes" id="UP000092666"/>
    </source>
</evidence>
<dbReference type="Proteomes" id="UP000092666">
    <property type="component" value="Unassembled WGS sequence"/>
</dbReference>
<dbReference type="EMBL" id="KI669497">
    <property type="protein sequence ID" value="OCF35965.1"/>
    <property type="molecule type" value="Genomic_DNA"/>
</dbReference>
<gene>
    <name evidence="2" type="ORF">I316_02460</name>
</gene>
<accession>A0A1B9GYC1</accession>
<sequence length="346" mass="38305">MSSYRDHYYSTRPATSDTGYPVTTLNTANAWSSAPPPALYTAYTCRHTCTFTLDGQPCYEHRECGPDSYGLVASPVPHEPLTPLAPGTRWATHLGRELHDPRWSSTPSAPPSPFSSRSGPTPEQLLEKESVASPTTQQTDNRQHASPAEDHPSRDHIHSARSPSARRPSASGTQGCSAPTGRRGFRASNIASRTTPANKESYRSPAVEDATEGGDEWEEPSTTQGFHRGPERARGTSRCLRIATGDDKTVTITYPSELTGERDRRQTLKWRNTDWGTREGFTDGLMQNLDQVEETVEAYTQRKFKALVAEETVRVLDEVQDQLEGFYSAKFVGGRYVGKECGRHRS</sequence>
<name>A0A1B9GYC1_9TREE</name>
<reference evidence="2 3" key="1">
    <citation type="submission" date="2013-07" db="EMBL/GenBank/DDBJ databases">
        <title>The Genome Sequence of Cryptococcus heveanensis BCC8398.</title>
        <authorList>
            <consortium name="The Broad Institute Genome Sequencing Platform"/>
            <person name="Cuomo C."/>
            <person name="Litvintseva A."/>
            <person name="Chen Y."/>
            <person name="Heitman J."/>
            <person name="Sun S."/>
            <person name="Springer D."/>
            <person name="Dromer F."/>
            <person name="Young S.K."/>
            <person name="Zeng Q."/>
            <person name="Gargeya S."/>
            <person name="Fitzgerald M."/>
            <person name="Abouelleil A."/>
            <person name="Alvarado L."/>
            <person name="Berlin A.M."/>
            <person name="Chapman S.B."/>
            <person name="Dewar J."/>
            <person name="Goldberg J."/>
            <person name="Griggs A."/>
            <person name="Gujja S."/>
            <person name="Hansen M."/>
            <person name="Howarth C."/>
            <person name="Imamovic A."/>
            <person name="Larimer J."/>
            <person name="McCowan C."/>
            <person name="Murphy C."/>
            <person name="Pearson M."/>
            <person name="Priest M."/>
            <person name="Roberts A."/>
            <person name="Saif S."/>
            <person name="Shea T."/>
            <person name="Sykes S."/>
            <person name="Wortman J."/>
            <person name="Nusbaum C."/>
            <person name="Birren B."/>
        </authorList>
    </citation>
    <scope>NUCLEOTIDE SEQUENCE [LARGE SCALE GENOMIC DNA]</scope>
    <source>
        <strain evidence="2 3">BCC8398</strain>
    </source>
</reference>
<proteinExistence type="predicted"/>
<reference evidence="3" key="2">
    <citation type="submission" date="2013-12" db="EMBL/GenBank/DDBJ databases">
        <title>Evolution of pathogenesis and genome organization in the Tremellales.</title>
        <authorList>
            <person name="Cuomo C."/>
            <person name="Litvintseva A."/>
            <person name="Heitman J."/>
            <person name="Chen Y."/>
            <person name="Sun S."/>
            <person name="Springer D."/>
            <person name="Dromer F."/>
            <person name="Young S."/>
            <person name="Zeng Q."/>
            <person name="Chapman S."/>
            <person name="Gujja S."/>
            <person name="Saif S."/>
            <person name="Birren B."/>
        </authorList>
    </citation>
    <scope>NUCLEOTIDE SEQUENCE [LARGE SCALE GENOMIC DNA]</scope>
    <source>
        <strain evidence="3">BCC8398</strain>
    </source>
</reference>
<feature type="compositionally biased region" description="Acidic residues" evidence="1">
    <location>
        <begin position="209"/>
        <end position="219"/>
    </location>
</feature>
<evidence type="ECO:0000256" key="1">
    <source>
        <dbReference type="SAM" id="MobiDB-lite"/>
    </source>
</evidence>
<protein>
    <submittedName>
        <fullName evidence="2">Uncharacterized protein</fullName>
    </submittedName>
</protein>
<dbReference type="AlphaFoldDB" id="A0A1B9GYC1"/>
<organism evidence="2 3">
    <name type="scientific">Kwoniella heveanensis BCC8398</name>
    <dbReference type="NCBI Taxonomy" id="1296120"/>
    <lineage>
        <taxon>Eukaryota</taxon>
        <taxon>Fungi</taxon>
        <taxon>Dikarya</taxon>
        <taxon>Basidiomycota</taxon>
        <taxon>Agaricomycotina</taxon>
        <taxon>Tremellomycetes</taxon>
        <taxon>Tremellales</taxon>
        <taxon>Cryptococcaceae</taxon>
        <taxon>Kwoniella</taxon>
    </lineage>
</organism>
<feature type="compositionally biased region" description="Basic and acidic residues" evidence="1">
    <location>
        <begin position="141"/>
        <end position="158"/>
    </location>
</feature>
<feature type="compositionally biased region" description="Polar residues" evidence="1">
    <location>
        <begin position="189"/>
        <end position="198"/>
    </location>
</feature>
<evidence type="ECO:0000313" key="2">
    <source>
        <dbReference type="EMBL" id="OCF35965.1"/>
    </source>
</evidence>
<keyword evidence="3" id="KW-1185">Reference proteome</keyword>
<feature type="region of interest" description="Disordered" evidence="1">
    <location>
        <begin position="99"/>
        <end position="238"/>
    </location>
</feature>
<feature type="compositionally biased region" description="Low complexity" evidence="1">
    <location>
        <begin position="160"/>
        <end position="171"/>
    </location>
</feature>